<dbReference type="AlphaFoldDB" id="A0A1Q9D7E9"/>
<evidence type="ECO:0000256" key="1">
    <source>
        <dbReference type="SAM" id="MobiDB-lite"/>
    </source>
</evidence>
<feature type="region of interest" description="Disordered" evidence="1">
    <location>
        <begin position="337"/>
        <end position="389"/>
    </location>
</feature>
<name>A0A1Q9D7E9_SYMMI</name>
<accession>A0A1Q9D7E9</accession>
<protein>
    <submittedName>
        <fullName evidence="2">Uncharacterized protein</fullName>
    </submittedName>
</protein>
<feature type="region of interest" description="Disordered" evidence="1">
    <location>
        <begin position="197"/>
        <end position="232"/>
    </location>
</feature>
<reference evidence="2 3" key="1">
    <citation type="submission" date="2016-02" db="EMBL/GenBank/DDBJ databases">
        <title>Genome analysis of coral dinoflagellate symbionts highlights evolutionary adaptations to a symbiotic lifestyle.</title>
        <authorList>
            <person name="Aranda M."/>
            <person name="Li Y."/>
            <person name="Liew Y.J."/>
            <person name="Baumgarten S."/>
            <person name="Simakov O."/>
            <person name="Wilson M."/>
            <person name="Piel J."/>
            <person name="Ashoor H."/>
            <person name="Bougouffa S."/>
            <person name="Bajic V.B."/>
            <person name="Ryu T."/>
            <person name="Ravasi T."/>
            <person name="Bayer T."/>
            <person name="Micklem G."/>
            <person name="Kim H."/>
            <person name="Bhak J."/>
            <person name="Lajeunesse T.C."/>
            <person name="Voolstra C.R."/>
        </authorList>
    </citation>
    <scope>NUCLEOTIDE SEQUENCE [LARGE SCALE GENOMIC DNA]</scope>
    <source>
        <strain evidence="2 3">CCMP2467</strain>
    </source>
</reference>
<keyword evidence="3" id="KW-1185">Reference proteome</keyword>
<comment type="caution">
    <text evidence="2">The sequence shown here is derived from an EMBL/GenBank/DDBJ whole genome shotgun (WGS) entry which is preliminary data.</text>
</comment>
<sequence length="492" mass="52497">MFGCASSSSCFGSCLGSPGDGFRRGSLKLVTATSAAAPWPARVVVPQSDAEAAPLVEEELSDDETSSGASRPTVVSGKHRRHKDGSGGRALSLKNWRTPYGQPFGLPLGALCGGLLRGGFVQQHKFNGREVGGEIDERGLCADRRRRQRLGGNPGATASGACWVYLSTAVPSTACAPRRQRLCRDARHHCQRRLLGIPLHGGTGPAPNQLNDRDRHAAQGQKGGPDNNAAWPPKMNRVCPAVSVWTVCIPAADRTMLKSSAVSNLVRCCPPAPGKRYAPGSVLANRRICRSAEHQGTAGARQPWQRRFGGGPGPGCSAQVGADRHPKAVFLVPQCGVEAPAPSTTTPPRTTTPRRRSADARQRSPSRAGSLSPGPTRRSGTAGIRSKLTNAEIAEIQRNLPPDYRQYKDRMHRRGAVSEDAPPQSVRHLRRETVEDIIAVDEAAAAGDTASQPKLPPLSAQTFGGYWFCRRLPEGFLGHQCAVCAGLRAPWD</sequence>
<organism evidence="2 3">
    <name type="scientific">Symbiodinium microadriaticum</name>
    <name type="common">Dinoflagellate</name>
    <name type="synonym">Zooxanthella microadriatica</name>
    <dbReference type="NCBI Taxonomy" id="2951"/>
    <lineage>
        <taxon>Eukaryota</taxon>
        <taxon>Sar</taxon>
        <taxon>Alveolata</taxon>
        <taxon>Dinophyceae</taxon>
        <taxon>Suessiales</taxon>
        <taxon>Symbiodiniaceae</taxon>
        <taxon>Symbiodinium</taxon>
    </lineage>
</organism>
<feature type="region of interest" description="Disordered" evidence="1">
    <location>
        <begin position="56"/>
        <end position="92"/>
    </location>
</feature>
<feature type="compositionally biased region" description="Acidic residues" evidence="1">
    <location>
        <begin position="56"/>
        <end position="65"/>
    </location>
</feature>
<dbReference type="EMBL" id="LSRX01000680">
    <property type="protein sequence ID" value="OLP91090.1"/>
    <property type="molecule type" value="Genomic_DNA"/>
</dbReference>
<gene>
    <name evidence="2" type="ORF">AK812_SmicGene27263</name>
</gene>
<feature type="compositionally biased region" description="Low complexity" evidence="1">
    <location>
        <begin position="339"/>
        <end position="351"/>
    </location>
</feature>
<evidence type="ECO:0000313" key="2">
    <source>
        <dbReference type="EMBL" id="OLP91090.1"/>
    </source>
</evidence>
<evidence type="ECO:0000313" key="3">
    <source>
        <dbReference type="Proteomes" id="UP000186817"/>
    </source>
</evidence>
<dbReference type="Proteomes" id="UP000186817">
    <property type="component" value="Unassembled WGS sequence"/>
</dbReference>
<feature type="region of interest" description="Disordered" evidence="1">
    <location>
        <begin position="294"/>
        <end position="321"/>
    </location>
</feature>
<proteinExistence type="predicted"/>